<dbReference type="InterPro" id="IPR035985">
    <property type="entry name" value="Ubiquitin-activating_enz"/>
</dbReference>
<dbReference type="GO" id="GO:0016779">
    <property type="term" value="F:nucleotidyltransferase activity"/>
    <property type="evidence" value="ECO:0007669"/>
    <property type="project" value="UniProtKB-KW"/>
</dbReference>
<keyword evidence="2" id="KW-0808">Transferase</keyword>
<dbReference type="SUPFAM" id="SSF69572">
    <property type="entry name" value="Activating enzymes of the ubiquitin-like proteins"/>
    <property type="match status" value="1"/>
</dbReference>
<dbReference type="InterPro" id="IPR045886">
    <property type="entry name" value="ThiF/MoeB/HesA"/>
</dbReference>
<sequence>MSASSVMEMEQTHEVIIPRATWETALRRLLVSPGRWATGRIRTHKTADSMEWLVDQLELAEEFPDGRTRLSRANWIVVGMLTDDERSPEEILNRMLLQATQQVVVLLFHQTERGRWSGIVHRNGTLFPMDGVRVIGSGMLHLQRNPVAIPDVPDDGRWSRTIGGLAPSLWQRTRSAHVLLIGCGRNGTMAAWQLAGLGVHRLTLVDPDKLAIENIEAMPGLEFNDIGKPKTAILGQQLLKQNPDLMLRCFAYPVSDILDRLKARYDLIVTCVDDDVPRLGASWLARELLIPHIDVGSSVQRSETGETTLAGDVRMLLPHEGCIQCVGGLADREQTMYEFAAPPGSLHRGVPVEWNQQRAGSLVHLNSMTVGIGVELWLRLLRGEIGSYWQRLTVRSRAEFELTGAAVGAGEQCEFCRDVQVVE</sequence>
<dbReference type="EC" id="2.7.7.73" evidence="2"/>
<keyword evidence="3" id="KW-1185">Reference proteome</keyword>
<gene>
    <name evidence="2" type="primary">thiF_3</name>
    <name evidence="2" type="ORF">KOR42_48560</name>
</gene>
<dbReference type="EMBL" id="SIHI01000047">
    <property type="protein sequence ID" value="TWT40860.1"/>
    <property type="molecule type" value="Genomic_DNA"/>
</dbReference>
<evidence type="ECO:0000313" key="3">
    <source>
        <dbReference type="Proteomes" id="UP000317243"/>
    </source>
</evidence>
<protein>
    <submittedName>
        <fullName evidence="2">Sulfur carrier protein ThiS adenylyltransferase</fullName>
        <ecNumber evidence="2">2.7.7.73</ecNumber>
    </submittedName>
</protein>
<proteinExistence type="predicted"/>
<dbReference type="Pfam" id="PF00899">
    <property type="entry name" value="ThiF"/>
    <property type="match status" value="1"/>
</dbReference>
<evidence type="ECO:0000259" key="1">
    <source>
        <dbReference type="Pfam" id="PF00899"/>
    </source>
</evidence>
<evidence type="ECO:0000313" key="2">
    <source>
        <dbReference type="EMBL" id="TWT40860.1"/>
    </source>
</evidence>
<dbReference type="Proteomes" id="UP000317243">
    <property type="component" value="Unassembled WGS sequence"/>
</dbReference>
<organism evidence="2 3">
    <name type="scientific">Thalassoglobus neptunius</name>
    <dbReference type="NCBI Taxonomy" id="1938619"/>
    <lineage>
        <taxon>Bacteria</taxon>
        <taxon>Pseudomonadati</taxon>
        <taxon>Planctomycetota</taxon>
        <taxon>Planctomycetia</taxon>
        <taxon>Planctomycetales</taxon>
        <taxon>Planctomycetaceae</taxon>
        <taxon>Thalassoglobus</taxon>
    </lineage>
</organism>
<dbReference type="Gene3D" id="3.40.50.720">
    <property type="entry name" value="NAD(P)-binding Rossmann-like Domain"/>
    <property type="match status" value="1"/>
</dbReference>
<reference evidence="2 3" key="1">
    <citation type="submission" date="2019-02" db="EMBL/GenBank/DDBJ databases">
        <title>Deep-cultivation of Planctomycetes and their phenomic and genomic characterization uncovers novel biology.</title>
        <authorList>
            <person name="Wiegand S."/>
            <person name="Jogler M."/>
            <person name="Boedeker C."/>
            <person name="Pinto D."/>
            <person name="Vollmers J."/>
            <person name="Rivas-Marin E."/>
            <person name="Kohn T."/>
            <person name="Peeters S.H."/>
            <person name="Heuer A."/>
            <person name="Rast P."/>
            <person name="Oberbeckmann S."/>
            <person name="Bunk B."/>
            <person name="Jeske O."/>
            <person name="Meyerdierks A."/>
            <person name="Storesund J.E."/>
            <person name="Kallscheuer N."/>
            <person name="Luecker S."/>
            <person name="Lage O.M."/>
            <person name="Pohl T."/>
            <person name="Merkel B.J."/>
            <person name="Hornburger P."/>
            <person name="Mueller R.-W."/>
            <person name="Bruemmer F."/>
            <person name="Labrenz M."/>
            <person name="Spormann A.M."/>
            <person name="Op Den Camp H."/>
            <person name="Overmann J."/>
            <person name="Amann R."/>
            <person name="Jetten M.S.M."/>
            <person name="Mascher T."/>
            <person name="Medema M.H."/>
            <person name="Devos D.P."/>
            <person name="Kaster A.-K."/>
            <person name="Ovreas L."/>
            <person name="Rohde M."/>
            <person name="Galperin M.Y."/>
            <person name="Jogler C."/>
        </authorList>
    </citation>
    <scope>NUCLEOTIDE SEQUENCE [LARGE SCALE GENOMIC DNA]</scope>
    <source>
        <strain evidence="2 3">KOR42</strain>
    </source>
</reference>
<dbReference type="GO" id="GO:0004792">
    <property type="term" value="F:thiosulfate-cyanide sulfurtransferase activity"/>
    <property type="evidence" value="ECO:0007669"/>
    <property type="project" value="TreeGrafter"/>
</dbReference>
<dbReference type="AlphaFoldDB" id="A0A5C5VRP1"/>
<comment type="caution">
    <text evidence="2">The sequence shown here is derived from an EMBL/GenBank/DDBJ whole genome shotgun (WGS) entry which is preliminary data.</text>
</comment>
<dbReference type="GO" id="GO:0008641">
    <property type="term" value="F:ubiquitin-like modifier activating enzyme activity"/>
    <property type="evidence" value="ECO:0007669"/>
    <property type="project" value="InterPro"/>
</dbReference>
<dbReference type="OrthoDB" id="2746358at2"/>
<accession>A0A5C5VRP1</accession>
<dbReference type="GO" id="GO:0005737">
    <property type="term" value="C:cytoplasm"/>
    <property type="evidence" value="ECO:0007669"/>
    <property type="project" value="TreeGrafter"/>
</dbReference>
<keyword evidence="2" id="KW-0548">Nucleotidyltransferase</keyword>
<dbReference type="PANTHER" id="PTHR10953:SF102">
    <property type="entry name" value="ADENYLYLTRANSFERASE AND SULFURTRANSFERASE MOCS3"/>
    <property type="match status" value="1"/>
</dbReference>
<dbReference type="InterPro" id="IPR000594">
    <property type="entry name" value="ThiF_NAD_FAD-bd"/>
</dbReference>
<feature type="domain" description="THIF-type NAD/FAD binding fold" evidence="1">
    <location>
        <begin position="169"/>
        <end position="334"/>
    </location>
</feature>
<dbReference type="RefSeq" id="WP_146512172.1">
    <property type="nucleotide sequence ID" value="NZ_SIHI01000047.1"/>
</dbReference>
<name>A0A5C5VRP1_9PLAN</name>
<dbReference type="PANTHER" id="PTHR10953">
    <property type="entry name" value="UBIQUITIN-ACTIVATING ENZYME E1"/>
    <property type="match status" value="1"/>
</dbReference>